<protein>
    <submittedName>
        <fullName evidence="2">Uncharacterized protein</fullName>
    </submittedName>
</protein>
<organism evidence="2 3">
    <name type="scientific">Magallana gigas</name>
    <name type="common">Pacific oyster</name>
    <name type="synonym">Crassostrea gigas</name>
    <dbReference type="NCBI Taxonomy" id="29159"/>
    <lineage>
        <taxon>Eukaryota</taxon>
        <taxon>Metazoa</taxon>
        <taxon>Spiralia</taxon>
        <taxon>Lophotrochozoa</taxon>
        <taxon>Mollusca</taxon>
        <taxon>Bivalvia</taxon>
        <taxon>Autobranchia</taxon>
        <taxon>Pteriomorphia</taxon>
        <taxon>Ostreida</taxon>
        <taxon>Ostreoidea</taxon>
        <taxon>Ostreidae</taxon>
        <taxon>Magallana</taxon>
    </lineage>
</organism>
<reference evidence="2" key="1">
    <citation type="submission" date="2022-08" db="UniProtKB">
        <authorList>
            <consortium name="EnsemblMetazoa"/>
        </authorList>
    </citation>
    <scope>IDENTIFICATION</scope>
    <source>
        <strain evidence="2">05x7-T-G4-1.051#20</strain>
    </source>
</reference>
<sequence length="146" mass="16797">MNFILAFISFLGLFFIAYCKDHPLSPIIRKVRAEESLSDEEKTLLARSEERDLPQSLQRLVRTALTGEHLCCRNTPLPLVTKSRRVARHHMVNNKLVTTYVAEYYKEVVEGACPHEHIVCCNMYIMVAYKCVYLKDLHEVALSLLG</sequence>
<accession>A0A8W8KCI3</accession>
<name>A0A8W8KCI3_MAGGI</name>
<keyword evidence="1" id="KW-0732">Signal</keyword>
<keyword evidence="3" id="KW-1185">Reference proteome</keyword>
<dbReference type="EnsemblMetazoa" id="G2303.1">
    <property type="protein sequence ID" value="G2303.1:cds"/>
    <property type="gene ID" value="G2303"/>
</dbReference>
<dbReference type="EnsemblMetazoa" id="G2303.2">
    <property type="protein sequence ID" value="G2303.2:cds"/>
    <property type="gene ID" value="G2303"/>
</dbReference>
<dbReference type="OrthoDB" id="6109250at2759"/>
<dbReference type="AlphaFoldDB" id="A0A8W8KCI3"/>
<dbReference type="EnsemblMetazoa" id="G2303.4">
    <property type="protein sequence ID" value="G2303.4:cds"/>
    <property type="gene ID" value="G2303"/>
</dbReference>
<feature type="signal peptide" evidence="1">
    <location>
        <begin position="1"/>
        <end position="19"/>
    </location>
</feature>
<dbReference type="EnsemblMetazoa" id="G2303.3">
    <property type="protein sequence ID" value="G2303.3:cds"/>
    <property type="gene ID" value="G2303"/>
</dbReference>
<evidence type="ECO:0000313" key="2">
    <source>
        <dbReference type="EnsemblMetazoa" id="G2303.1:cds"/>
    </source>
</evidence>
<evidence type="ECO:0000313" key="3">
    <source>
        <dbReference type="Proteomes" id="UP000005408"/>
    </source>
</evidence>
<evidence type="ECO:0000256" key="1">
    <source>
        <dbReference type="SAM" id="SignalP"/>
    </source>
</evidence>
<feature type="chain" id="PRO_5042431260" evidence="1">
    <location>
        <begin position="20"/>
        <end position="146"/>
    </location>
</feature>
<proteinExistence type="predicted"/>
<dbReference type="OMA" id="HIVCCNM"/>
<dbReference type="Proteomes" id="UP000005408">
    <property type="component" value="Unassembled WGS sequence"/>
</dbReference>